<evidence type="ECO:0000313" key="10">
    <source>
        <dbReference type="Proteomes" id="UP000001364"/>
    </source>
</evidence>
<dbReference type="PANTHER" id="PTHR11705:SF143">
    <property type="entry name" value="SLL0236 PROTEIN"/>
    <property type="match status" value="1"/>
</dbReference>
<dbReference type="SUPFAM" id="SSF53187">
    <property type="entry name" value="Zn-dependent exopeptidases"/>
    <property type="match status" value="1"/>
</dbReference>
<dbReference type="Gene3D" id="3.40.630.10">
    <property type="entry name" value="Zn peptidases"/>
    <property type="match status" value="1"/>
</dbReference>
<sequence length="949" mass="103033">MLRRRKSGPPSSFRRRRAHKVAPGAHGAKSMKRHAVMAGAALGVVLAFGGMAGATASDLPSPATAFAQPIGSDYFLADYTAYEAYLKALAAKSDRMKLVDMGKSEEGRSMWMAIVSSPANLAKLDQYKTIARKLAKAEGVSEAEARKLAAEGKAVVWIDAGLHANETVTSQGQLQVIHQMLTATDAETQRFLDDCIILFAHDNPDGMEMISDWYMRHEDPKKREFGSLPRLYHKYIGHDNNRDSFMSAMAETTNINRQLFREWFPQIVYNQHQTAPNGMVVFVPPFRDPANHNYDPLVMTMLQEVGMAMHSRLVAEDKPGTGARSAAPYSTWHNGMERSIAYFHNSIGLLTEIAGGPTPTTINLVPEVQLPSNDRPAPIAPQTWRLQQTLDYQTSLNRSVLDYASRNRERLLFNIWKMGDNSIKRGSRDTWTITPTKVEALIAAGKDKPLAGARGGSADPSLYKTIMQAPEQRDPRGFILPADQADMPTVVAFLNALIKAGVDVEVADKAFTVAGKAYPAGSYVVRTAQAYRPHVMDMFEPQDHPHDTEYPGGPPKAPYDVTGYTLAYQMGVKFDRVLDAFEAPTKRVPDLIKVAPGSVKGAGGAGWLISHETNASFTLTNRLLKAGAKVQWVKDGAKAGGKTFGPGAIWIPASPAAKAVIDKSVKDLGVDAFAVAAKPSGPTIALKPIRVGLVDVYGGSMPSGWNRWMFEQFEAPFQVVYPQRLDAGDIGKDFDVLVFADGVVPAPADGPFRAGRGGVQPKAEDIPAEYRSWLGRVTDEKTVPKIAEFVKGGGTVVAIGASTRLATALGAPVEVATAKTENGQLKAFSTRELYIPGAVLRAKVDPKQPLAYGAGEEVDVFFDRSPTFTIKSDAKGISRVSWFDSDKPLRSGWAVGQEKLKGSTAMLDITLGKGKLFAFGPEITQRAQSWGTFKFLFNGLLYGPAVSGK</sequence>
<dbReference type="PANTHER" id="PTHR11705">
    <property type="entry name" value="PROTEASE FAMILY M14 CARBOXYPEPTIDASE A,B"/>
    <property type="match status" value="1"/>
</dbReference>
<proteinExistence type="inferred from homology"/>
<gene>
    <name evidence="9" type="ordered locus">CCNA_01036</name>
</gene>
<evidence type="ECO:0000313" key="9">
    <source>
        <dbReference type="EMBL" id="ACL94501.1"/>
    </source>
</evidence>
<dbReference type="GO" id="GO:0008270">
    <property type="term" value="F:zinc ion binding"/>
    <property type="evidence" value="ECO:0007669"/>
    <property type="project" value="InterPro"/>
</dbReference>
<dbReference type="Proteomes" id="UP000001364">
    <property type="component" value="Chromosome"/>
</dbReference>
<dbReference type="Pfam" id="PF00246">
    <property type="entry name" value="Peptidase_M14"/>
    <property type="match status" value="1"/>
</dbReference>
<reference evidence="9 10" key="1">
    <citation type="journal article" date="2010" name="J. Bacteriol.">
        <title>The genetic basis of laboratory adaptation in Caulobacter crescentus.</title>
        <authorList>
            <person name="Marks M.E."/>
            <person name="Castro-Rojas C.M."/>
            <person name="Teiling C."/>
            <person name="Du L."/>
            <person name="Kapatral V."/>
            <person name="Walunas T.L."/>
            <person name="Crosson S."/>
        </authorList>
    </citation>
    <scope>NUCLEOTIDE SEQUENCE [LARGE SCALE GENOMIC DNA]</scope>
    <source>
        <strain evidence="10">NA1000 / CB15N</strain>
    </source>
</reference>
<evidence type="ECO:0000256" key="7">
    <source>
        <dbReference type="SAM" id="MobiDB-lite"/>
    </source>
</evidence>
<dbReference type="CDD" id="cd06240">
    <property type="entry name" value="M14-like"/>
    <property type="match status" value="1"/>
</dbReference>
<keyword evidence="4" id="KW-0378">Hydrolase</keyword>
<feature type="region of interest" description="Disordered" evidence="7">
    <location>
        <begin position="1"/>
        <end position="30"/>
    </location>
</feature>
<organism evidence="9 10">
    <name type="scientific">Caulobacter vibrioides (strain NA1000 / CB15N)</name>
    <name type="common">Caulobacter crescentus</name>
    <dbReference type="NCBI Taxonomy" id="565050"/>
    <lineage>
        <taxon>Bacteria</taxon>
        <taxon>Pseudomonadati</taxon>
        <taxon>Pseudomonadota</taxon>
        <taxon>Alphaproteobacteria</taxon>
        <taxon>Caulobacterales</taxon>
        <taxon>Caulobacteraceae</taxon>
        <taxon>Caulobacter</taxon>
    </lineage>
</organism>
<dbReference type="OrthoDB" id="9767214at2"/>
<dbReference type="RefSeq" id="YP_002516409.1">
    <property type="nucleotide sequence ID" value="NC_011916.1"/>
</dbReference>
<keyword evidence="6" id="KW-0482">Metalloprotease</keyword>
<comment type="similarity">
    <text evidence="2">Belongs to the peptidase M14 family.</text>
</comment>
<evidence type="ECO:0000256" key="2">
    <source>
        <dbReference type="ARBA" id="ARBA00005988"/>
    </source>
</evidence>
<keyword evidence="3" id="KW-0645">Protease</keyword>
<dbReference type="InterPro" id="IPR000834">
    <property type="entry name" value="Peptidase_M14"/>
</dbReference>
<keyword evidence="10" id="KW-1185">Reference proteome</keyword>
<evidence type="ECO:0000256" key="3">
    <source>
        <dbReference type="ARBA" id="ARBA00022670"/>
    </source>
</evidence>
<dbReference type="GO" id="GO:0006508">
    <property type="term" value="P:proteolysis"/>
    <property type="evidence" value="ECO:0007669"/>
    <property type="project" value="UniProtKB-KW"/>
</dbReference>
<dbReference type="GeneID" id="7329785"/>
<dbReference type="GO" id="GO:0004181">
    <property type="term" value="F:metallocarboxypeptidase activity"/>
    <property type="evidence" value="ECO:0007669"/>
    <property type="project" value="InterPro"/>
</dbReference>
<name>A0A0H3C6B8_CAUVN</name>
<feature type="domain" description="Peptidase M14" evidence="8">
    <location>
        <begin position="76"/>
        <end position="352"/>
    </location>
</feature>
<evidence type="ECO:0000256" key="4">
    <source>
        <dbReference type="ARBA" id="ARBA00022801"/>
    </source>
</evidence>
<dbReference type="HOGENOM" id="CLU_011471_0_0_5"/>
<evidence type="ECO:0000259" key="8">
    <source>
        <dbReference type="SMART" id="SM00631"/>
    </source>
</evidence>
<dbReference type="SMART" id="SM00631">
    <property type="entry name" value="Zn_pept"/>
    <property type="match status" value="1"/>
</dbReference>
<dbReference type="KEGG" id="ccs:CCNA_01036"/>
<evidence type="ECO:0000256" key="5">
    <source>
        <dbReference type="ARBA" id="ARBA00022833"/>
    </source>
</evidence>
<keyword evidence="5" id="KW-0862">Zinc</keyword>
<dbReference type="PATRIC" id="fig|565050.3.peg.1019"/>
<dbReference type="EMBL" id="CP001340">
    <property type="protein sequence ID" value="ACL94501.1"/>
    <property type="molecule type" value="Genomic_DNA"/>
</dbReference>
<evidence type="ECO:0000256" key="1">
    <source>
        <dbReference type="ARBA" id="ARBA00001947"/>
    </source>
</evidence>
<evidence type="ECO:0000256" key="6">
    <source>
        <dbReference type="ARBA" id="ARBA00023049"/>
    </source>
</evidence>
<dbReference type="GO" id="GO:0005615">
    <property type="term" value="C:extracellular space"/>
    <property type="evidence" value="ECO:0007669"/>
    <property type="project" value="TreeGrafter"/>
</dbReference>
<dbReference type="AlphaFoldDB" id="A0A0H3C6B8"/>
<accession>A0A0H3C6B8</accession>
<dbReference type="RefSeq" id="WP_010918869.1">
    <property type="nucleotide sequence ID" value="NC_011916.1"/>
</dbReference>
<protein>
    <submittedName>
        <fullName evidence="9">M14 peptidase-family protein</fullName>
    </submittedName>
</protein>
<feature type="compositionally biased region" description="Basic residues" evidence="7">
    <location>
        <begin position="1"/>
        <end position="20"/>
    </location>
</feature>
<comment type="cofactor">
    <cofactor evidence="1">
        <name>Zn(2+)</name>
        <dbReference type="ChEBI" id="CHEBI:29105"/>
    </cofactor>
</comment>